<name>A0A9Q9CLS2_9FIRM</name>
<comment type="miscellaneous">
    <text evidence="8">The porphobilinogen subunits are added to the dipyrromethane group.</text>
</comment>
<gene>
    <name evidence="8 12" type="primary">hemC</name>
    <name evidence="11" type="ORF">J0J69_13410</name>
    <name evidence="12" type="ORF">J0J70_06330</name>
</gene>
<feature type="domain" description="Porphobilinogen deaminase C-terminal" evidence="10">
    <location>
        <begin position="226"/>
        <end position="293"/>
    </location>
</feature>
<feature type="domain" description="Porphobilinogen deaminase N-terminal" evidence="9">
    <location>
        <begin position="4"/>
        <end position="212"/>
    </location>
</feature>
<dbReference type="PRINTS" id="PR00151">
    <property type="entry name" value="PORPHBDMNASE"/>
</dbReference>
<evidence type="ECO:0000313" key="14">
    <source>
        <dbReference type="Proteomes" id="UP001058072"/>
    </source>
</evidence>
<dbReference type="Gene3D" id="3.40.190.10">
    <property type="entry name" value="Periplasmic binding protein-like II"/>
    <property type="match status" value="2"/>
</dbReference>
<evidence type="ECO:0000313" key="13">
    <source>
        <dbReference type="Proteomes" id="UP001058016"/>
    </source>
</evidence>
<comment type="similarity">
    <text evidence="3 8">Belongs to the HMBS family.</text>
</comment>
<reference evidence="12 13" key="1">
    <citation type="submission" date="2021-03" db="EMBL/GenBank/DDBJ databases">
        <title>Comparative Genomics and Metabolomics in the genus Turicibacter.</title>
        <authorList>
            <person name="Maki J."/>
            <person name="Looft T."/>
        </authorList>
    </citation>
    <scope>NUCLEOTIDE SEQUENCE</scope>
    <source>
        <strain evidence="12">ISU324</strain>
        <strain evidence="11 13">MMM721</strain>
    </source>
</reference>
<evidence type="ECO:0000256" key="1">
    <source>
        <dbReference type="ARBA" id="ARBA00002869"/>
    </source>
</evidence>
<dbReference type="FunFam" id="3.40.190.10:FF:000005">
    <property type="entry name" value="Porphobilinogen deaminase"/>
    <property type="match status" value="1"/>
</dbReference>
<dbReference type="PANTHER" id="PTHR11557">
    <property type="entry name" value="PORPHOBILINOGEN DEAMINASE"/>
    <property type="match status" value="1"/>
</dbReference>
<dbReference type="GO" id="GO:0005737">
    <property type="term" value="C:cytoplasm"/>
    <property type="evidence" value="ECO:0007669"/>
    <property type="project" value="UniProtKB-UniRule"/>
</dbReference>
<dbReference type="InterPro" id="IPR022418">
    <property type="entry name" value="Porphobilinogen_deaminase_C"/>
</dbReference>
<dbReference type="SUPFAM" id="SSF53850">
    <property type="entry name" value="Periplasmic binding protein-like II"/>
    <property type="match status" value="1"/>
</dbReference>
<dbReference type="GO" id="GO:0006782">
    <property type="term" value="P:protoporphyrinogen IX biosynthetic process"/>
    <property type="evidence" value="ECO:0007669"/>
    <property type="project" value="UniProtKB-UniRule"/>
</dbReference>
<protein>
    <recommendedName>
        <fullName evidence="8">Porphobilinogen deaminase</fullName>
        <shortName evidence="8">PBG</shortName>
        <ecNumber evidence="8">2.5.1.61</ecNumber>
    </recommendedName>
    <alternativeName>
        <fullName evidence="8">Hydroxymethylbilane synthase</fullName>
        <shortName evidence="8">HMBS</shortName>
    </alternativeName>
    <alternativeName>
        <fullName evidence="8">Pre-uroporphyrinogen synthase</fullName>
    </alternativeName>
</protein>
<feature type="modified residue" description="S-(dipyrrolylmethanemethyl)cysteine" evidence="8">
    <location>
        <position position="241"/>
    </location>
</feature>
<dbReference type="InterPro" id="IPR000860">
    <property type="entry name" value="HemC"/>
</dbReference>
<evidence type="ECO:0000256" key="2">
    <source>
        <dbReference type="ARBA" id="ARBA00004735"/>
    </source>
</evidence>
<evidence type="ECO:0000259" key="9">
    <source>
        <dbReference type="Pfam" id="PF01379"/>
    </source>
</evidence>
<evidence type="ECO:0000256" key="4">
    <source>
        <dbReference type="ARBA" id="ARBA00011245"/>
    </source>
</evidence>
<keyword evidence="13" id="KW-1185">Reference proteome</keyword>
<evidence type="ECO:0000256" key="3">
    <source>
        <dbReference type="ARBA" id="ARBA00005638"/>
    </source>
</evidence>
<dbReference type="CDD" id="cd13646">
    <property type="entry name" value="PBP2_EcHMBS_like"/>
    <property type="match status" value="1"/>
</dbReference>
<accession>A0A9Q9CLS2</accession>
<keyword evidence="6 8" id="KW-0627">Porphyrin biosynthesis</keyword>
<comment type="catalytic activity">
    <reaction evidence="7 8">
        <text>4 porphobilinogen + H2O = hydroxymethylbilane + 4 NH4(+)</text>
        <dbReference type="Rhea" id="RHEA:13185"/>
        <dbReference type="ChEBI" id="CHEBI:15377"/>
        <dbReference type="ChEBI" id="CHEBI:28938"/>
        <dbReference type="ChEBI" id="CHEBI:57845"/>
        <dbReference type="ChEBI" id="CHEBI:58126"/>
        <dbReference type="EC" id="2.5.1.61"/>
    </reaction>
</comment>
<dbReference type="Pfam" id="PF01379">
    <property type="entry name" value="Porphobil_deam"/>
    <property type="match status" value="1"/>
</dbReference>
<sequence>MMKVVVGTRGSKLALTQTNWVIDQLKERNPQVEFEVKIIKTKGDLIQHLSLDKIGDKGLFVKEIEQQLLDKEIDIAVHSMKDMPSTLPAGLRFAGTPEREDPRDVLILKEGYKNIDDLPRGAKIGTGSKRRKYQLLKYRPDLEIVPIRGNIDTRIQKIKDENLDGIVLAAAGMIRAGMTEQISYYFPVDLMVPAPAQGALAIEIRENDLEIESLVNSIKDEVTQVRVAAERGFLIGVNGSCHVPMGAYCEIVGDQLKLTGLYGNEEGSKLVIKTLEGSIESPIDLGVELAQLVLKEYENYEG</sequence>
<dbReference type="Pfam" id="PF03900">
    <property type="entry name" value="Porphobil_deamC"/>
    <property type="match status" value="1"/>
</dbReference>
<dbReference type="PROSITE" id="PS00533">
    <property type="entry name" value="PORPHOBILINOGEN_DEAM"/>
    <property type="match status" value="1"/>
</dbReference>
<organism evidence="12 14">
    <name type="scientific">Turicibacter bilis</name>
    <dbReference type="NCBI Taxonomy" id="2735723"/>
    <lineage>
        <taxon>Bacteria</taxon>
        <taxon>Bacillati</taxon>
        <taxon>Bacillota</taxon>
        <taxon>Erysipelotrichia</taxon>
        <taxon>Erysipelotrichales</taxon>
        <taxon>Turicibacteraceae</taxon>
        <taxon>Turicibacter</taxon>
    </lineage>
</organism>
<dbReference type="EC" id="2.5.1.61" evidence="8"/>
<evidence type="ECO:0000256" key="5">
    <source>
        <dbReference type="ARBA" id="ARBA00022679"/>
    </source>
</evidence>
<evidence type="ECO:0000256" key="8">
    <source>
        <dbReference type="HAMAP-Rule" id="MF_00260"/>
    </source>
</evidence>
<comment type="function">
    <text evidence="1 8">Tetrapolymerization of the monopyrrole PBG into the hydroxymethylbilane pre-uroporphyrinogen in several discrete steps.</text>
</comment>
<evidence type="ECO:0000256" key="6">
    <source>
        <dbReference type="ARBA" id="ARBA00023244"/>
    </source>
</evidence>
<dbReference type="EMBL" id="CP071249">
    <property type="protein sequence ID" value="UUF06002.1"/>
    <property type="molecule type" value="Genomic_DNA"/>
</dbReference>
<dbReference type="NCBIfam" id="TIGR00212">
    <property type="entry name" value="hemC"/>
    <property type="match status" value="1"/>
</dbReference>
<dbReference type="PANTHER" id="PTHR11557:SF0">
    <property type="entry name" value="PORPHOBILINOGEN DEAMINASE"/>
    <property type="match status" value="1"/>
</dbReference>
<evidence type="ECO:0000259" key="10">
    <source>
        <dbReference type="Pfam" id="PF03900"/>
    </source>
</evidence>
<dbReference type="AlphaFoldDB" id="A0A9Q9CLS2"/>
<comment type="pathway">
    <text evidence="2">Porphyrin-containing compound metabolism; protoporphyrin-IX biosynthesis; coproporphyrinogen-III from 5-aminolevulinate: step 2/4.</text>
</comment>
<dbReference type="SUPFAM" id="SSF54782">
    <property type="entry name" value="Porphobilinogen deaminase (hydroxymethylbilane synthase), C-terminal domain"/>
    <property type="match status" value="1"/>
</dbReference>
<dbReference type="EMBL" id="CP071250">
    <property type="protein sequence ID" value="UUF09556.1"/>
    <property type="molecule type" value="Genomic_DNA"/>
</dbReference>
<keyword evidence="5 8" id="KW-0808">Transferase</keyword>
<dbReference type="Proteomes" id="UP001058016">
    <property type="component" value="Chromosome"/>
</dbReference>
<dbReference type="GO" id="GO:0004418">
    <property type="term" value="F:hydroxymethylbilane synthase activity"/>
    <property type="evidence" value="ECO:0007669"/>
    <property type="project" value="UniProtKB-UniRule"/>
</dbReference>
<dbReference type="InterPro" id="IPR022419">
    <property type="entry name" value="Porphobilin_deaminase_cofac_BS"/>
</dbReference>
<dbReference type="PIRSF" id="PIRSF001438">
    <property type="entry name" value="4pyrrol_synth_OHMeBilane_synth"/>
    <property type="match status" value="1"/>
</dbReference>
<proteinExistence type="inferred from homology"/>
<comment type="cofactor">
    <cofactor evidence="8">
        <name>dipyrromethane</name>
        <dbReference type="ChEBI" id="CHEBI:60342"/>
    </cofactor>
    <text evidence="8">Binds 1 dipyrromethane group covalently.</text>
</comment>
<dbReference type="Gene3D" id="3.30.160.40">
    <property type="entry name" value="Porphobilinogen deaminase, C-terminal domain"/>
    <property type="match status" value="1"/>
</dbReference>
<comment type="subunit">
    <text evidence="4 8">Monomer.</text>
</comment>
<dbReference type="HAMAP" id="MF_00260">
    <property type="entry name" value="Porphobil_deam"/>
    <property type="match status" value="1"/>
</dbReference>
<dbReference type="Proteomes" id="UP001058072">
    <property type="component" value="Chromosome"/>
</dbReference>
<dbReference type="InterPro" id="IPR022417">
    <property type="entry name" value="Porphobilin_deaminase_N"/>
</dbReference>
<evidence type="ECO:0000256" key="7">
    <source>
        <dbReference type="ARBA" id="ARBA00048169"/>
    </source>
</evidence>
<evidence type="ECO:0000313" key="11">
    <source>
        <dbReference type="EMBL" id="UUF06002.1"/>
    </source>
</evidence>
<dbReference type="InterPro" id="IPR036803">
    <property type="entry name" value="Porphobilinogen_deaminase_C_sf"/>
</dbReference>
<evidence type="ECO:0000313" key="12">
    <source>
        <dbReference type="EMBL" id="UUF09556.1"/>
    </source>
</evidence>
<dbReference type="FunFam" id="3.40.190.10:FF:000004">
    <property type="entry name" value="Porphobilinogen deaminase"/>
    <property type="match status" value="1"/>
</dbReference>